<dbReference type="RefSeq" id="WP_229916875.1">
    <property type="nucleotide sequence ID" value="NZ_BMWD01000039.1"/>
</dbReference>
<feature type="region of interest" description="Disordered" evidence="1">
    <location>
        <begin position="1"/>
        <end position="22"/>
    </location>
</feature>
<feature type="domain" description="Vanadium-dependent haloperoxidase NapH1-like second helical-bundle" evidence="3">
    <location>
        <begin position="318"/>
        <end position="493"/>
    </location>
</feature>
<evidence type="ECO:0000259" key="3">
    <source>
        <dbReference type="Pfam" id="PF22778"/>
    </source>
</evidence>
<evidence type="ECO:0008006" key="6">
    <source>
        <dbReference type="Google" id="ProtNLM"/>
    </source>
</evidence>
<dbReference type="Proteomes" id="UP000645555">
    <property type="component" value="Unassembled WGS sequence"/>
</dbReference>
<evidence type="ECO:0000313" key="4">
    <source>
        <dbReference type="EMBL" id="GGX93633.1"/>
    </source>
</evidence>
<keyword evidence="5" id="KW-1185">Reference proteome</keyword>
<evidence type="ECO:0000256" key="1">
    <source>
        <dbReference type="SAM" id="MobiDB-lite"/>
    </source>
</evidence>
<feature type="domain" description="DUF6851" evidence="2">
    <location>
        <begin position="67"/>
        <end position="206"/>
    </location>
</feature>
<dbReference type="InterPro" id="IPR049283">
    <property type="entry name" value="DUF6851"/>
</dbReference>
<proteinExistence type="predicted"/>
<organism evidence="4 5">
    <name type="scientific">Streptomyces fructofermentans</name>
    <dbReference type="NCBI Taxonomy" id="152141"/>
    <lineage>
        <taxon>Bacteria</taxon>
        <taxon>Bacillati</taxon>
        <taxon>Actinomycetota</taxon>
        <taxon>Actinomycetes</taxon>
        <taxon>Kitasatosporales</taxon>
        <taxon>Streptomycetaceae</taxon>
        <taxon>Streptomyces</taxon>
    </lineage>
</organism>
<dbReference type="PANTHER" id="PTHR34599:SF2">
    <property type="entry name" value="TRAF-TYPE DOMAIN-CONTAINING PROTEIN"/>
    <property type="match status" value="1"/>
</dbReference>
<feature type="region of interest" description="Disordered" evidence="1">
    <location>
        <begin position="172"/>
        <end position="219"/>
    </location>
</feature>
<dbReference type="Gene3D" id="1.10.606.10">
    <property type="entry name" value="Vanadium-containing Chloroperoxidase, domain 2"/>
    <property type="match status" value="1"/>
</dbReference>
<name>A0A918NTN4_9ACTN</name>
<dbReference type="EMBL" id="BMWD01000039">
    <property type="protein sequence ID" value="GGX93633.1"/>
    <property type="molecule type" value="Genomic_DNA"/>
</dbReference>
<dbReference type="AlphaFoldDB" id="A0A918NTN4"/>
<dbReference type="InterPro" id="IPR055161">
    <property type="entry name" value="NapH1-like_2nd"/>
</dbReference>
<dbReference type="InterPro" id="IPR016119">
    <property type="entry name" value="Br/Cl_peroxidase_C"/>
</dbReference>
<gene>
    <name evidence="4" type="ORF">GCM10010515_70680</name>
</gene>
<accession>A0A918NTN4</accession>
<protein>
    <recommendedName>
        <fullName evidence="6">Vanadium-dependent haloperoxidase</fullName>
    </recommendedName>
</protein>
<dbReference type="SUPFAM" id="SSF48317">
    <property type="entry name" value="Acid phosphatase/Vanadium-dependent haloperoxidase"/>
    <property type="match status" value="1"/>
</dbReference>
<dbReference type="InterPro" id="IPR052559">
    <property type="entry name" value="V-haloperoxidase"/>
</dbReference>
<dbReference type="InterPro" id="IPR036938">
    <property type="entry name" value="PAP2/HPO_sf"/>
</dbReference>
<evidence type="ECO:0000313" key="5">
    <source>
        <dbReference type="Proteomes" id="UP000645555"/>
    </source>
</evidence>
<evidence type="ECO:0000259" key="2">
    <source>
        <dbReference type="Pfam" id="PF21167"/>
    </source>
</evidence>
<reference evidence="4" key="2">
    <citation type="submission" date="2020-09" db="EMBL/GenBank/DDBJ databases">
        <authorList>
            <person name="Sun Q."/>
            <person name="Ohkuma M."/>
        </authorList>
    </citation>
    <scope>NUCLEOTIDE SEQUENCE</scope>
    <source>
        <strain evidence="4">JCM 4956</strain>
    </source>
</reference>
<dbReference type="Pfam" id="PF21167">
    <property type="entry name" value="DUF6851"/>
    <property type="match status" value="1"/>
</dbReference>
<dbReference type="PANTHER" id="PTHR34599">
    <property type="entry name" value="PEROXIDASE-RELATED"/>
    <property type="match status" value="1"/>
</dbReference>
<dbReference type="GO" id="GO:0004601">
    <property type="term" value="F:peroxidase activity"/>
    <property type="evidence" value="ECO:0007669"/>
    <property type="project" value="InterPro"/>
</dbReference>
<comment type="caution">
    <text evidence="4">The sequence shown here is derived from an EMBL/GenBank/DDBJ whole genome shotgun (WGS) entry which is preliminary data.</text>
</comment>
<reference evidence="4" key="1">
    <citation type="journal article" date="2014" name="Int. J. Syst. Evol. Microbiol.">
        <title>Complete genome sequence of Corynebacterium casei LMG S-19264T (=DSM 44701T), isolated from a smear-ripened cheese.</title>
        <authorList>
            <consortium name="US DOE Joint Genome Institute (JGI-PGF)"/>
            <person name="Walter F."/>
            <person name="Albersmeier A."/>
            <person name="Kalinowski J."/>
            <person name="Ruckert C."/>
        </authorList>
    </citation>
    <scope>NUCLEOTIDE SEQUENCE</scope>
    <source>
        <strain evidence="4">JCM 4956</strain>
    </source>
</reference>
<feature type="compositionally biased region" description="Pro residues" evidence="1">
    <location>
        <begin position="1"/>
        <end position="13"/>
    </location>
</feature>
<sequence length="493" mass="53471">MTTPPGHTPPPAAAAPGPAAKPPGIGFDFDNGNFIRDLVTTNAGGAFPPESGIGPNDSTIYIWITHLFQLSWFDAMAPYHPTAVGVYSRIDRRPAEEAATNRNKNIAGLYASYQVVRVVFEERAQVMRQGMLAVGLDPDDQSLDPTTAIGIGNIAGKAVVEARLRDGMNFLGDEGRSHHPRPFADYTGHRPTNTPDDLNDPSRWQPTTGPHRRRVGGGPGDMGIFVTQRFATPHFERVKAHTFQDPTQFKLAPLDELDHTDTAAHRRAVDEVLQASAALSDEQKVKAEFFDNELMGVTLAPRAAAEAHGLDLDGWCHLFTVTSVARFDGLIAAWHHKRAHEAPRPAGAVRHLLGDTPVTAWGGPGKGTVDGIPADQWESYLPAGDHPGYPSGVTTLCASQAQAARRFLGDDVLNWKSTLPAGSTRTEPGTTPAQDTELTWDTWSDFENDSAAARVWAGVHFRATAERSIEFGAQFGDLAHEFIQRHINGDVQD</sequence>
<dbReference type="Pfam" id="PF22778">
    <property type="entry name" value="VCPO_2nd"/>
    <property type="match status" value="1"/>
</dbReference>